<dbReference type="Proteomes" id="UP001597493">
    <property type="component" value="Unassembled WGS sequence"/>
</dbReference>
<accession>A0ABW5R253</accession>
<dbReference type="SUPFAM" id="SSF48452">
    <property type="entry name" value="TPR-like"/>
    <property type="match status" value="1"/>
</dbReference>
<dbReference type="RefSeq" id="WP_379276774.1">
    <property type="nucleotide sequence ID" value="NZ_JBHUGT010000025.1"/>
</dbReference>
<evidence type="ECO:0000313" key="2">
    <source>
        <dbReference type="Proteomes" id="UP001597493"/>
    </source>
</evidence>
<dbReference type="InterPro" id="IPR036388">
    <property type="entry name" value="WH-like_DNA-bd_sf"/>
</dbReference>
<dbReference type="Gene3D" id="1.25.40.10">
    <property type="entry name" value="Tetratricopeptide repeat domain"/>
    <property type="match status" value="1"/>
</dbReference>
<evidence type="ECO:0000313" key="1">
    <source>
        <dbReference type="EMBL" id="MFD2662455.1"/>
    </source>
</evidence>
<sequence>MSSQEQELKMLLFEEERWELGEGDHLENQYWEQGLSLYNRLSELCPGEERYRNNLLRCLLELGRDLKMSRTNLMRAQKLFRQAVRMEPEHSLACYRLGFLYYYDQRWEESALYFGKALQRSARYRQHRITDEQAVKALCYQTRAYQHLSRRSMETVMTLWGGMKGQLRDRLKELVGETESLLLEDGGFKSLRLSEKHKERDISEEEYEQLVASGRTVLSFTEAPRQVWLHLQGTKRIRLRERPAEFLWLLMESERPLKGADLYEARFGKPMPLRSTVVKSNINRIREELARHQDDHEKPYLLTLQEGYQWNHQAWPDPVIVYRDGSVYRSKEDMELGE</sequence>
<evidence type="ECO:0008006" key="3">
    <source>
        <dbReference type="Google" id="ProtNLM"/>
    </source>
</evidence>
<organism evidence="1 2">
    <name type="scientific">Paenibacillus thailandensis</name>
    <dbReference type="NCBI Taxonomy" id="393250"/>
    <lineage>
        <taxon>Bacteria</taxon>
        <taxon>Bacillati</taxon>
        <taxon>Bacillota</taxon>
        <taxon>Bacilli</taxon>
        <taxon>Bacillales</taxon>
        <taxon>Paenibacillaceae</taxon>
        <taxon>Paenibacillus</taxon>
    </lineage>
</organism>
<gene>
    <name evidence="1" type="ORF">ACFSW5_19550</name>
</gene>
<dbReference type="InterPro" id="IPR011990">
    <property type="entry name" value="TPR-like_helical_dom_sf"/>
</dbReference>
<dbReference type="Gene3D" id="1.10.10.10">
    <property type="entry name" value="Winged helix-like DNA-binding domain superfamily/Winged helix DNA-binding domain"/>
    <property type="match status" value="1"/>
</dbReference>
<reference evidence="2" key="1">
    <citation type="journal article" date="2019" name="Int. J. Syst. Evol. Microbiol.">
        <title>The Global Catalogue of Microorganisms (GCM) 10K type strain sequencing project: providing services to taxonomists for standard genome sequencing and annotation.</title>
        <authorList>
            <consortium name="The Broad Institute Genomics Platform"/>
            <consortium name="The Broad Institute Genome Sequencing Center for Infectious Disease"/>
            <person name="Wu L."/>
            <person name="Ma J."/>
        </authorList>
    </citation>
    <scope>NUCLEOTIDE SEQUENCE [LARGE SCALE GENOMIC DNA]</scope>
    <source>
        <strain evidence="2">TISTR 1827</strain>
    </source>
</reference>
<keyword evidence="2" id="KW-1185">Reference proteome</keyword>
<name>A0ABW5R253_9BACL</name>
<proteinExistence type="predicted"/>
<comment type="caution">
    <text evidence="1">The sequence shown here is derived from an EMBL/GenBank/DDBJ whole genome shotgun (WGS) entry which is preliminary data.</text>
</comment>
<protein>
    <recommendedName>
        <fullName evidence="3">Tetratricopeptide repeat protein</fullName>
    </recommendedName>
</protein>
<dbReference type="EMBL" id="JBHUMY010000028">
    <property type="protein sequence ID" value="MFD2662455.1"/>
    <property type="molecule type" value="Genomic_DNA"/>
</dbReference>